<dbReference type="EMBL" id="BQNB010009384">
    <property type="protein sequence ID" value="GJS62778.1"/>
    <property type="molecule type" value="Genomic_DNA"/>
</dbReference>
<dbReference type="PROSITE" id="PS50878">
    <property type="entry name" value="RT_POL"/>
    <property type="match status" value="1"/>
</dbReference>
<protein>
    <submittedName>
        <fullName evidence="3">Ribonuclease H-like domain-containing protein</fullName>
    </submittedName>
</protein>
<comment type="caution">
    <text evidence="3">The sequence shown here is derived from an EMBL/GenBank/DDBJ whole genome shotgun (WGS) entry which is preliminary data.</text>
</comment>
<evidence type="ECO:0000313" key="4">
    <source>
        <dbReference type="Proteomes" id="UP001151760"/>
    </source>
</evidence>
<dbReference type="CDD" id="cd01647">
    <property type="entry name" value="RT_LTR"/>
    <property type="match status" value="1"/>
</dbReference>
<dbReference type="InterPro" id="IPR043128">
    <property type="entry name" value="Rev_trsase/Diguanyl_cyclase"/>
</dbReference>
<feature type="compositionally biased region" description="Basic and acidic residues" evidence="1">
    <location>
        <begin position="185"/>
        <end position="195"/>
    </location>
</feature>
<dbReference type="Pfam" id="PF00078">
    <property type="entry name" value="RVT_1"/>
    <property type="match status" value="1"/>
</dbReference>
<evidence type="ECO:0000313" key="3">
    <source>
        <dbReference type="EMBL" id="GJS62778.1"/>
    </source>
</evidence>
<reference evidence="3" key="1">
    <citation type="journal article" date="2022" name="Int. J. Mol. Sci.">
        <title>Draft Genome of Tanacetum Coccineum: Genomic Comparison of Closely Related Tanacetum-Family Plants.</title>
        <authorList>
            <person name="Yamashiro T."/>
            <person name="Shiraishi A."/>
            <person name="Nakayama K."/>
            <person name="Satake H."/>
        </authorList>
    </citation>
    <scope>NUCLEOTIDE SEQUENCE</scope>
</reference>
<accession>A0ABQ4XCS0</accession>
<keyword evidence="4" id="KW-1185">Reference proteome</keyword>
<proteinExistence type="predicted"/>
<dbReference type="SUPFAM" id="SSF56672">
    <property type="entry name" value="DNA/RNA polymerases"/>
    <property type="match status" value="1"/>
</dbReference>
<gene>
    <name evidence="3" type="ORF">Tco_0677342</name>
</gene>
<evidence type="ECO:0000256" key="1">
    <source>
        <dbReference type="SAM" id="MobiDB-lite"/>
    </source>
</evidence>
<dbReference type="InterPro" id="IPR053134">
    <property type="entry name" value="RNA-dir_DNA_polymerase"/>
</dbReference>
<dbReference type="InterPro" id="IPR043502">
    <property type="entry name" value="DNA/RNA_pol_sf"/>
</dbReference>
<feature type="domain" description="Reverse transcriptase" evidence="2">
    <location>
        <begin position="1"/>
        <end position="82"/>
    </location>
</feature>
<dbReference type="PANTHER" id="PTHR24559">
    <property type="entry name" value="TRANSPOSON TY3-I GAG-POL POLYPROTEIN"/>
    <property type="match status" value="1"/>
</dbReference>
<feature type="region of interest" description="Disordered" evidence="1">
    <location>
        <begin position="178"/>
        <end position="217"/>
    </location>
</feature>
<dbReference type="Gene3D" id="3.30.70.270">
    <property type="match status" value="1"/>
</dbReference>
<name>A0ABQ4XCS0_9ASTR</name>
<dbReference type="Proteomes" id="UP001151760">
    <property type="component" value="Unassembled WGS sequence"/>
</dbReference>
<organism evidence="3 4">
    <name type="scientific">Tanacetum coccineum</name>
    <dbReference type="NCBI Taxonomy" id="301880"/>
    <lineage>
        <taxon>Eukaryota</taxon>
        <taxon>Viridiplantae</taxon>
        <taxon>Streptophyta</taxon>
        <taxon>Embryophyta</taxon>
        <taxon>Tracheophyta</taxon>
        <taxon>Spermatophyta</taxon>
        <taxon>Magnoliopsida</taxon>
        <taxon>eudicotyledons</taxon>
        <taxon>Gunneridae</taxon>
        <taxon>Pentapetalae</taxon>
        <taxon>asterids</taxon>
        <taxon>campanulids</taxon>
        <taxon>Asterales</taxon>
        <taxon>Asteraceae</taxon>
        <taxon>Asteroideae</taxon>
        <taxon>Anthemideae</taxon>
        <taxon>Anthemidinae</taxon>
        <taxon>Tanacetum</taxon>
    </lineage>
</organism>
<dbReference type="InterPro" id="IPR000477">
    <property type="entry name" value="RT_dom"/>
</dbReference>
<dbReference type="PANTHER" id="PTHR24559:SF427">
    <property type="entry name" value="RNA-DIRECTED DNA POLYMERASE"/>
    <property type="match status" value="1"/>
</dbReference>
<evidence type="ECO:0000259" key="2">
    <source>
        <dbReference type="PROSITE" id="PS50878"/>
    </source>
</evidence>
<reference evidence="3" key="2">
    <citation type="submission" date="2022-01" db="EMBL/GenBank/DDBJ databases">
        <authorList>
            <person name="Yamashiro T."/>
            <person name="Shiraishi A."/>
            <person name="Satake H."/>
            <person name="Nakayama K."/>
        </authorList>
    </citation>
    <scope>NUCLEOTIDE SEQUENCE</scope>
</reference>
<sequence length="442" mass="49415">MPSGLTNAPAVFVDLMNYICKLYLDKFVIIFIDDILIYSKSKEEHEIHLKLILELLKNEKLYGKFYKYDFWLQEVRFLRHVVNSKVTLALKHLGDHATSLLSSLQSYLMHSLARKTTTSPPLVPKLRDVAVYYHFVISTFPVKIAIRSSAFILEYLLQLPIRCGCSLVRAANTASSLEAEQDSGNIDKTRSKETPNESSSLGTTSGGGPRGNKLRSGEGSLKLKELVELCTNLQQRVLDLEKAKTTQAEEIFSLKRRLRNLGDDVSKQGRINTIDADEDITPVNDQDDADMFDVNTLTGDEVLAEQEVAAKDVNLTVDEVTLAQSLAALKSVKPKVKANIIEEPSAPVSAVIDEEENLQGKGRNHVVLIEEWDVIQAKIEAGFLIWLKTASRGARRVVFIDLVGAKIKELMEIVHDEEEVAIDVIPLAVKPPTIVDWKNHKE</sequence>